<feature type="compositionally biased region" description="Low complexity" evidence="1">
    <location>
        <begin position="15"/>
        <end position="30"/>
    </location>
</feature>
<feature type="region of interest" description="Disordered" evidence="1">
    <location>
        <begin position="1"/>
        <end position="31"/>
    </location>
</feature>
<dbReference type="AlphaFoldDB" id="A0AAV3YTL6"/>
<proteinExistence type="predicted"/>
<gene>
    <name evidence="2" type="ORF">PoB_001231700</name>
</gene>
<comment type="caution">
    <text evidence="2">The sequence shown here is derived from an EMBL/GenBank/DDBJ whole genome shotgun (WGS) entry which is preliminary data.</text>
</comment>
<feature type="region of interest" description="Disordered" evidence="1">
    <location>
        <begin position="84"/>
        <end position="109"/>
    </location>
</feature>
<evidence type="ECO:0000313" key="2">
    <source>
        <dbReference type="EMBL" id="GFN85811.1"/>
    </source>
</evidence>
<organism evidence="2 3">
    <name type="scientific">Plakobranchus ocellatus</name>
    <dbReference type="NCBI Taxonomy" id="259542"/>
    <lineage>
        <taxon>Eukaryota</taxon>
        <taxon>Metazoa</taxon>
        <taxon>Spiralia</taxon>
        <taxon>Lophotrochozoa</taxon>
        <taxon>Mollusca</taxon>
        <taxon>Gastropoda</taxon>
        <taxon>Heterobranchia</taxon>
        <taxon>Euthyneura</taxon>
        <taxon>Panpulmonata</taxon>
        <taxon>Sacoglossa</taxon>
        <taxon>Placobranchoidea</taxon>
        <taxon>Plakobranchidae</taxon>
        <taxon>Plakobranchus</taxon>
    </lineage>
</organism>
<sequence>MSSNVIERPSPVPPQSSATSTSAAPRLSATINQPLCNRRAAHHPHLQQHRLNCWLAHQPLLHQHRNSQAQGLLYFQSAQCQVKSYPKASTRKENSKGRKRGKLHRHLEL</sequence>
<accession>A0AAV3YTL6</accession>
<reference evidence="2 3" key="1">
    <citation type="journal article" date="2021" name="Elife">
        <title>Chloroplast acquisition without the gene transfer in kleptoplastic sea slugs, Plakobranchus ocellatus.</title>
        <authorList>
            <person name="Maeda T."/>
            <person name="Takahashi S."/>
            <person name="Yoshida T."/>
            <person name="Shimamura S."/>
            <person name="Takaki Y."/>
            <person name="Nagai Y."/>
            <person name="Toyoda A."/>
            <person name="Suzuki Y."/>
            <person name="Arimoto A."/>
            <person name="Ishii H."/>
            <person name="Satoh N."/>
            <person name="Nishiyama T."/>
            <person name="Hasebe M."/>
            <person name="Maruyama T."/>
            <person name="Minagawa J."/>
            <person name="Obokata J."/>
            <person name="Shigenobu S."/>
        </authorList>
    </citation>
    <scope>NUCLEOTIDE SEQUENCE [LARGE SCALE GENOMIC DNA]</scope>
</reference>
<evidence type="ECO:0000256" key="1">
    <source>
        <dbReference type="SAM" id="MobiDB-lite"/>
    </source>
</evidence>
<dbReference type="Proteomes" id="UP000735302">
    <property type="component" value="Unassembled WGS sequence"/>
</dbReference>
<evidence type="ECO:0000313" key="3">
    <source>
        <dbReference type="Proteomes" id="UP000735302"/>
    </source>
</evidence>
<feature type="compositionally biased region" description="Basic residues" evidence="1">
    <location>
        <begin position="97"/>
        <end position="109"/>
    </location>
</feature>
<protein>
    <submittedName>
        <fullName evidence="2">Uncharacterized protein</fullName>
    </submittedName>
</protein>
<dbReference type="EMBL" id="BLXT01001466">
    <property type="protein sequence ID" value="GFN85811.1"/>
    <property type="molecule type" value="Genomic_DNA"/>
</dbReference>
<keyword evidence="3" id="KW-1185">Reference proteome</keyword>
<name>A0AAV3YTL6_9GAST</name>